<proteinExistence type="predicted"/>
<name>A0A4R2SDX4_9BACL</name>
<dbReference type="Pfam" id="PF18480">
    <property type="entry name" value="DUF5615"/>
    <property type="match status" value="1"/>
</dbReference>
<dbReference type="OrthoDB" id="2988079at2"/>
<dbReference type="AlphaFoldDB" id="A0A4R2SDX4"/>
<dbReference type="Proteomes" id="UP000294746">
    <property type="component" value="Unassembled WGS sequence"/>
</dbReference>
<keyword evidence="3" id="KW-1185">Reference proteome</keyword>
<dbReference type="RefSeq" id="WP_131848459.1">
    <property type="nucleotide sequence ID" value="NZ_SLXV01000011.1"/>
</dbReference>
<dbReference type="EMBL" id="SLXV01000011">
    <property type="protein sequence ID" value="TCP69260.1"/>
    <property type="molecule type" value="Genomic_DNA"/>
</dbReference>
<evidence type="ECO:0000313" key="3">
    <source>
        <dbReference type="Proteomes" id="UP000294746"/>
    </source>
</evidence>
<accession>A0A4R2SDX4</accession>
<organism evidence="2 3">
    <name type="scientific">Baia soyae</name>
    <dbReference type="NCBI Taxonomy" id="1544746"/>
    <lineage>
        <taxon>Bacteria</taxon>
        <taxon>Bacillati</taxon>
        <taxon>Bacillota</taxon>
        <taxon>Bacilli</taxon>
        <taxon>Bacillales</taxon>
        <taxon>Thermoactinomycetaceae</taxon>
        <taxon>Baia</taxon>
    </lineage>
</organism>
<reference evidence="2 3" key="1">
    <citation type="submission" date="2019-03" db="EMBL/GenBank/DDBJ databases">
        <title>Genomic Encyclopedia of Type Strains, Phase IV (KMG-IV): sequencing the most valuable type-strain genomes for metagenomic binning, comparative biology and taxonomic classification.</title>
        <authorList>
            <person name="Goeker M."/>
        </authorList>
    </citation>
    <scope>NUCLEOTIDE SEQUENCE [LARGE SCALE GENOMIC DNA]</scope>
    <source>
        <strain evidence="2 3">DSM 46831</strain>
    </source>
</reference>
<gene>
    <name evidence="2" type="ORF">EDD57_11157</name>
</gene>
<comment type="caution">
    <text evidence="2">The sequence shown here is derived from an EMBL/GenBank/DDBJ whole genome shotgun (WGS) entry which is preliminary data.</text>
</comment>
<sequence length="135" mass="16105">MRLFLDENVTPRVKDFFDTRGYDVETVSSVQMRGYDDEAVFQYAVKEKRIFLTHNGKDFIIQIPPMVHGVVHKGVIWFRFQVTRKNVGQVCHKMHDFFTFWKSIDRSIWEVNQKQSSTQICFIRSYPPPTEEMHI</sequence>
<dbReference type="InterPro" id="IPR041049">
    <property type="entry name" value="DUF5615"/>
</dbReference>
<feature type="domain" description="DUF5615" evidence="1">
    <location>
        <begin position="1"/>
        <end position="95"/>
    </location>
</feature>
<protein>
    <submittedName>
        <fullName evidence="2">Putative nuclease of predicted toxin-antitoxin system</fullName>
    </submittedName>
</protein>
<evidence type="ECO:0000259" key="1">
    <source>
        <dbReference type="Pfam" id="PF18480"/>
    </source>
</evidence>
<evidence type="ECO:0000313" key="2">
    <source>
        <dbReference type="EMBL" id="TCP69260.1"/>
    </source>
</evidence>